<name>A0A4S2N8P1_9PEZI</name>
<evidence type="ECO:0000256" key="3">
    <source>
        <dbReference type="SAM" id="Phobius"/>
    </source>
</evidence>
<evidence type="ECO:0000313" key="4">
    <source>
        <dbReference type="EMBL" id="TGZ85673.1"/>
    </source>
</evidence>
<evidence type="ECO:0000313" key="5">
    <source>
        <dbReference type="Proteomes" id="UP000298138"/>
    </source>
</evidence>
<dbReference type="OrthoDB" id="247245at2759"/>
<keyword evidence="1" id="KW-0547">Nucleotide-binding</keyword>
<dbReference type="PANTHER" id="PTHR10695">
    <property type="entry name" value="DEPHOSPHO-COA KINASE-RELATED"/>
    <property type="match status" value="1"/>
</dbReference>
<dbReference type="Proteomes" id="UP000298138">
    <property type="component" value="Unassembled WGS sequence"/>
</dbReference>
<proteinExistence type="inferred from homology"/>
<reference evidence="4 5" key="1">
    <citation type="submission" date="2019-04" db="EMBL/GenBank/DDBJ databases">
        <title>Comparative genomics and transcriptomics to analyze fruiting body development in filamentous ascomycetes.</title>
        <authorList>
            <consortium name="DOE Joint Genome Institute"/>
            <person name="Lutkenhaus R."/>
            <person name="Traeger S."/>
            <person name="Breuer J."/>
            <person name="Kuo A."/>
            <person name="Lipzen A."/>
            <person name="Pangilinan J."/>
            <person name="Dilworth D."/>
            <person name="Sandor L."/>
            <person name="Poggeler S."/>
            <person name="Barry K."/>
            <person name="Grigoriev I.V."/>
            <person name="Nowrousian M."/>
        </authorList>
    </citation>
    <scope>NUCLEOTIDE SEQUENCE [LARGE SCALE GENOMIC DNA]</scope>
    <source>
        <strain evidence="4 5">CBS 389.68</strain>
    </source>
</reference>
<dbReference type="FunCoup" id="A0A4S2N8P1">
    <property type="interactions" value="402"/>
</dbReference>
<keyword evidence="3" id="KW-0472">Membrane</keyword>
<dbReference type="SUPFAM" id="SSF52540">
    <property type="entry name" value="P-loop containing nucleoside triphosphate hydrolases"/>
    <property type="match status" value="1"/>
</dbReference>
<keyword evidence="3" id="KW-1133">Transmembrane helix</keyword>
<organism evidence="4 5">
    <name type="scientific">Ascodesmis nigricans</name>
    <dbReference type="NCBI Taxonomy" id="341454"/>
    <lineage>
        <taxon>Eukaryota</taxon>
        <taxon>Fungi</taxon>
        <taxon>Dikarya</taxon>
        <taxon>Ascomycota</taxon>
        <taxon>Pezizomycotina</taxon>
        <taxon>Pezizomycetes</taxon>
        <taxon>Pezizales</taxon>
        <taxon>Ascodesmidaceae</taxon>
        <taxon>Ascodesmis</taxon>
    </lineage>
</organism>
<dbReference type="Pfam" id="PF01121">
    <property type="entry name" value="CoaE"/>
    <property type="match status" value="1"/>
</dbReference>
<dbReference type="InParanoid" id="A0A4S2N8P1"/>
<dbReference type="InterPro" id="IPR027417">
    <property type="entry name" value="P-loop_NTPase"/>
</dbReference>
<protein>
    <submittedName>
        <fullName evidence="4">CoaE-domain-containing protein</fullName>
    </submittedName>
</protein>
<keyword evidence="3" id="KW-0812">Transmembrane</keyword>
<dbReference type="GO" id="GO:0004140">
    <property type="term" value="F:dephospho-CoA kinase activity"/>
    <property type="evidence" value="ECO:0007669"/>
    <property type="project" value="InterPro"/>
</dbReference>
<feature type="transmembrane region" description="Helical" evidence="3">
    <location>
        <begin position="231"/>
        <end position="252"/>
    </location>
</feature>
<dbReference type="GO" id="GO:0015937">
    <property type="term" value="P:coenzyme A biosynthetic process"/>
    <property type="evidence" value="ECO:0007669"/>
    <property type="project" value="InterPro"/>
</dbReference>
<evidence type="ECO:0000256" key="1">
    <source>
        <dbReference type="ARBA" id="ARBA00022741"/>
    </source>
</evidence>
<evidence type="ECO:0000256" key="2">
    <source>
        <dbReference type="ARBA" id="ARBA00022840"/>
    </source>
</evidence>
<keyword evidence="5" id="KW-1185">Reference proteome</keyword>
<dbReference type="Gene3D" id="3.40.50.300">
    <property type="entry name" value="P-loop containing nucleotide triphosphate hydrolases"/>
    <property type="match status" value="1"/>
</dbReference>
<dbReference type="InterPro" id="IPR001977">
    <property type="entry name" value="Depp_CoAkinase"/>
</dbReference>
<dbReference type="PROSITE" id="PS51219">
    <property type="entry name" value="DPCK"/>
    <property type="match status" value="1"/>
</dbReference>
<keyword evidence="2" id="KW-0067">ATP-binding</keyword>
<sequence length="274" mass="30246">MLIIGLTGSIATGKSTVSSLLTSQHHLPLIDADLIARQVVAPGTPGYNAIVSYFLPTTPDLLLPAAAPSSPPPLNRAALGRRVFNDPEALKKLNSITHPLVRKSMLQQIIKAYLCGHWACVLDVPLLLEAGMESICGAVILVTCSPETQFQRLMARDGERLAADAGGREQAEREARKRVESQMGMAEKERRVEEWKKDGRGWIVKNDGGLEELKLRVGKVIEEVAKYRRGVWGWSLWGCPPFAALVAALNWWRTKKRMEKYRGEMGGKKGKAKL</sequence>
<accession>A0A4S2N8P1</accession>
<gene>
    <name evidence="4" type="ORF">EX30DRAFT_338003</name>
</gene>
<dbReference type="STRING" id="341454.A0A4S2N8P1"/>
<dbReference type="CDD" id="cd02022">
    <property type="entry name" value="DPCK"/>
    <property type="match status" value="1"/>
</dbReference>
<dbReference type="PANTHER" id="PTHR10695:SF46">
    <property type="entry name" value="BIFUNCTIONAL COENZYME A SYNTHASE-RELATED"/>
    <property type="match status" value="1"/>
</dbReference>
<dbReference type="AlphaFoldDB" id="A0A4S2N8P1"/>
<dbReference type="NCBIfam" id="TIGR00152">
    <property type="entry name" value="dephospho-CoA kinase"/>
    <property type="match status" value="1"/>
</dbReference>
<dbReference type="HAMAP" id="MF_00376">
    <property type="entry name" value="Dephospho_CoA_kinase"/>
    <property type="match status" value="1"/>
</dbReference>
<dbReference type="GO" id="GO:0005524">
    <property type="term" value="F:ATP binding"/>
    <property type="evidence" value="ECO:0007669"/>
    <property type="project" value="UniProtKB-KW"/>
</dbReference>
<dbReference type="EMBL" id="ML220112">
    <property type="protein sequence ID" value="TGZ85673.1"/>
    <property type="molecule type" value="Genomic_DNA"/>
</dbReference>